<gene>
    <name evidence="2" type="ORF">EW146_g10486</name>
</gene>
<dbReference type="EMBL" id="SGPL01001391">
    <property type="protein sequence ID" value="THH03216.1"/>
    <property type="molecule type" value="Genomic_DNA"/>
</dbReference>
<name>A0A4S4KWK3_9AGAM</name>
<feature type="non-terminal residue" evidence="2">
    <location>
        <position position="1"/>
    </location>
</feature>
<evidence type="ECO:0000313" key="2">
    <source>
        <dbReference type="EMBL" id="THH03216.1"/>
    </source>
</evidence>
<sequence length="216" mass="23709">NRGTPESTPPPSPVRPRPFWRSQDVPSSPSHSLGSSVSCLVFLSNSTRLDELGGASRPRHGHRTAFLFYLHLLPSSFPETFPSSPLALALVDVSRFPSLLAVSGVRRASSRPRPRPPSNDSHRGASTGVMVIRHPRYRGPSPSPSLALFPSVRPSVRSFFSLVWSGLVWSPVLFPPLSSVQVTPSRLPSRVRSFSFLKTRATFVLNNLIDEPPRLS</sequence>
<feature type="region of interest" description="Disordered" evidence="1">
    <location>
        <begin position="107"/>
        <end position="126"/>
    </location>
</feature>
<proteinExistence type="predicted"/>
<reference evidence="2 3" key="1">
    <citation type="submission" date="2019-02" db="EMBL/GenBank/DDBJ databases">
        <title>Genome sequencing of the rare red list fungi Bondarzewia mesenterica.</title>
        <authorList>
            <person name="Buettner E."/>
            <person name="Kellner H."/>
        </authorList>
    </citation>
    <scope>NUCLEOTIDE SEQUENCE [LARGE SCALE GENOMIC DNA]</scope>
    <source>
        <strain evidence="2 3">DSM 108281</strain>
    </source>
</reference>
<protein>
    <submittedName>
        <fullName evidence="2">Uncharacterized protein</fullName>
    </submittedName>
</protein>
<evidence type="ECO:0000313" key="3">
    <source>
        <dbReference type="Proteomes" id="UP000310158"/>
    </source>
</evidence>
<organism evidence="2 3">
    <name type="scientific">Bondarzewia mesenterica</name>
    <dbReference type="NCBI Taxonomy" id="1095465"/>
    <lineage>
        <taxon>Eukaryota</taxon>
        <taxon>Fungi</taxon>
        <taxon>Dikarya</taxon>
        <taxon>Basidiomycota</taxon>
        <taxon>Agaricomycotina</taxon>
        <taxon>Agaricomycetes</taxon>
        <taxon>Russulales</taxon>
        <taxon>Bondarzewiaceae</taxon>
        <taxon>Bondarzewia</taxon>
    </lineage>
</organism>
<keyword evidence="3" id="KW-1185">Reference proteome</keyword>
<comment type="caution">
    <text evidence="2">The sequence shown here is derived from an EMBL/GenBank/DDBJ whole genome shotgun (WGS) entry which is preliminary data.</text>
</comment>
<feature type="region of interest" description="Disordered" evidence="1">
    <location>
        <begin position="1"/>
        <end position="35"/>
    </location>
</feature>
<accession>A0A4S4KWK3</accession>
<dbReference type="Proteomes" id="UP000310158">
    <property type="component" value="Unassembled WGS sequence"/>
</dbReference>
<dbReference type="AlphaFoldDB" id="A0A4S4KWK3"/>
<feature type="compositionally biased region" description="Pro residues" evidence="1">
    <location>
        <begin position="7"/>
        <end position="16"/>
    </location>
</feature>
<evidence type="ECO:0000256" key="1">
    <source>
        <dbReference type="SAM" id="MobiDB-lite"/>
    </source>
</evidence>